<feature type="chain" id="PRO_5040806534" evidence="4">
    <location>
        <begin position="23"/>
        <end position="402"/>
    </location>
</feature>
<dbReference type="Gene3D" id="3.40.50.2300">
    <property type="match status" value="2"/>
</dbReference>
<dbReference type="CDD" id="cd06327">
    <property type="entry name" value="PBP1_SBP-like"/>
    <property type="match status" value="1"/>
</dbReference>
<comment type="caution">
    <text evidence="6">The sequence shown here is derived from an EMBL/GenBank/DDBJ whole genome shotgun (WGS) entry which is preliminary data.</text>
</comment>
<dbReference type="PANTHER" id="PTHR30483">
    <property type="entry name" value="LEUCINE-SPECIFIC-BINDING PROTEIN"/>
    <property type="match status" value="1"/>
</dbReference>
<evidence type="ECO:0000313" key="7">
    <source>
        <dbReference type="Proteomes" id="UP000600101"/>
    </source>
</evidence>
<keyword evidence="3" id="KW-0813">Transport</keyword>
<gene>
    <name evidence="6" type="ORF">H7965_21465</name>
</gene>
<keyword evidence="2 4" id="KW-0732">Signal</keyword>
<keyword evidence="3" id="KW-0029">Amino-acid transport</keyword>
<name>A0A9X0UEP5_9PROT</name>
<feature type="domain" description="Leucine-binding protein" evidence="5">
    <location>
        <begin position="28"/>
        <end position="365"/>
    </location>
</feature>
<dbReference type="GO" id="GO:0006865">
    <property type="term" value="P:amino acid transport"/>
    <property type="evidence" value="ECO:0007669"/>
    <property type="project" value="UniProtKB-KW"/>
</dbReference>
<evidence type="ECO:0000256" key="2">
    <source>
        <dbReference type="ARBA" id="ARBA00022729"/>
    </source>
</evidence>
<protein>
    <submittedName>
        <fullName evidence="6">ABC transporter substrate-binding protein</fullName>
    </submittedName>
</protein>
<dbReference type="PANTHER" id="PTHR30483:SF6">
    <property type="entry name" value="PERIPLASMIC BINDING PROTEIN OF ABC TRANSPORTER FOR NATURAL AMINO ACIDS"/>
    <property type="match status" value="1"/>
</dbReference>
<dbReference type="SUPFAM" id="SSF53822">
    <property type="entry name" value="Periplasmic binding protein-like I"/>
    <property type="match status" value="1"/>
</dbReference>
<keyword evidence="7" id="KW-1185">Reference proteome</keyword>
<evidence type="ECO:0000256" key="4">
    <source>
        <dbReference type="SAM" id="SignalP"/>
    </source>
</evidence>
<dbReference type="RefSeq" id="WP_186772626.1">
    <property type="nucleotide sequence ID" value="NZ_JACOMF010000036.1"/>
</dbReference>
<dbReference type="Proteomes" id="UP000600101">
    <property type="component" value="Unassembled WGS sequence"/>
</dbReference>
<evidence type="ECO:0000313" key="6">
    <source>
        <dbReference type="EMBL" id="MBC4017877.1"/>
    </source>
</evidence>
<comment type="similarity">
    <text evidence="1">Belongs to the leucine-binding protein family.</text>
</comment>
<organism evidence="6 7">
    <name type="scientific">Siccirubricoccus deserti</name>
    <dbReference type="NCBI Taxonomy" id="2013562"/>
    <lineage>
        <taxon>Bacteria</taxon>
        <taxon>Pseudomonadati</taxon>
        <taxon>Pseudomonadota</taxon>
        <taxon>Alphaproteobacteria</taxon>
        <taxon>Acetobacterales</taxon>
        <taxon>Roseomonadaceae</taxon>
        <taxon>Siccirubricoccus</taxon>
    </lineage>
</organism>
<accession>A0A9X0UEP5</accession>
<evidence type="ECO:0000259" key="5">
    <source>
        <dbReference type="Pfam" id="PF13458"/>
    </source>
</evidence>
<dbReference type="AlphaFoldDB" id="A0A9X0UEP5"/>
<reference evidence="6" key="1">
    <citation type="submission" date="2020-08" db="EMBL/GenBank/DDBJ databases">
        <authorList>
            <person name="Hu Y."/>
            <person name="Nguyen S.V."/>
            <person name="Li F."/>
            <person name="Fanning S."/>
        </authorList>
    </citation>
    <scope>NUCLEOTIDE SEQUENCE</scope>
    <source>
        <strain evidence="6">SYSU D8009</strain>
    </source>
</reference>
<dbReference type="InterPro" id="IPR028081">
    <property type="entry name" value="Leu-bd"/>
</dbReference>
<feature type="signal peptide" evidence="4">
    <location>
        <begin position="1"/>
        <end position="22"/>
    </location>
</feature>
<evidence type="ECO:0000256" key="3">
    <source>
        <dbReference type="ARBA" id="ARBA00022970"/>
    </source>
</evidence>
<proteinExistence type="inferred from homology"/>
<dbReference type="InterPro" id="IPR051010">
    <property type="entry name" value="BCAA_transport"/>
</dbReference>
<dbReference type="InterPro" id="IPR028082">
    <property type="entry name" value="Peripla_BP_I"/>
</dbReference>
<sequence>MNRRALNLSLLSLSAAPGLAFAQNTPGSIKVGVLTDLSGPFMDIVGPGSVEAARMAAEDAGGSVAGRRVEIVAADHLNRPDNAVSIARRWYDNEDVSVIADLPLSSVALAVQALGRDRKRISLVTASGSDALTNEDCSPYSIDWTFTASGLSAGTVKALLSQGHDSWFFITADYAFGHSLEAAASAMVRQAGGQVLGSVRHPVNSNDMSSYLLQARQSRAKVIAIASTGPDAQNVVKGAADFGLTAAGQKLAALLMYDSDVRALGLQAAQGLILTLAYYWDLDEGTRRFAERFFARRKVKPNMLHAGLYSAVSHYLKAVAATATTDPDPVMAWIRANPVNDFFARNGVVRQDGLMVHDMFVLQVKSLADSTGPWDILKPLQRIPGDQAFPPLSASTCKLLAG</sequence>
<dbReference type="Pfam" id="PF13458">
    <property type="entry name" value="Peripla_BP_6"/>
    <property type="match status" value="1"/>
</dbReference>
<dbReference type="EMBL" id="JACOMF010000036">
    <property type="protein sequence ID" value="MBC4017877.1"/>
    <property type="molecule type" value="Genomic_DNA"/>
</dbReference>
<evidence type="ECO:0000256" key="1">
    <source>
        <dbReference type="ARBA" id="ARBA00010062"/>
    </source>
</evidence>